<gene>
    <name evidence="1" type="ORF">E6Q11_02570</name>
</gene>
<accession>A0A5C7J887</accession>
<evidence type="ECO:0000313" key="2">
    <source>
        <dbReference type="Proteomes" id="UP000321026"/>
    </source>
</evidence>
<sequence>MVNSQVSGLYVEDRYFQRIVTLDGTAGLGAVGAITLLNIAGTVQLDALIVRCLSDLTVNGGTGTASLELGFTGNTAYLSAIAAATVIDTGEFWTTATPTAVNVSVPGAWRELYTGANLIATVSSTGTQVVNGGVILCSTWWRPMSLGANVF</sequence>
<reference evidence="1 2" key="1">
    <citation type="submission" date="2018-09" db="EMBL/GenBank/DDBJ databases">
        <title>Metagenome Assembled Genomes from an Advanced Water Purification Facility.</title>
        <authorList>
            <person name="Stamps B.W."/>
            <person name="Spear J.R."/>
        </authorList>
    </citation>
    <scope>NUCLEOTIDE SEQUENCE [LARGE SCALE GENOMIC DNA]</scope>
    <source>
        <strain evidence="1">Bin_63_2</strain>
    </source>
</reference>
<dbReference type="Proteomes" id="UP000321026">
    <property type="component" value="Unassembled WGS sequence"/>
</dbReference>
<organism evidence="1 2">
    <name type="scientific">Candidatus Dojkabacteria bacterium</name>
    <dbReference type="NCBI Taxonomy" id="2099670"/>
    <lineage>
        <taxon>Bacteria</taxon>
        <taxon>Candidatus Dojkabacteria</taxon>
    </lineage>
</organism>
<dbReference type="AlphaFoldDB" id="A0A5C7J887"/>
<protein>
    <submittedName>
        <fullName evidence="1">Uncharacterized protein</fullName>
    </submittedName>
</protein>
<name>A0A5C7J887_9BACT</name>
<dbReference type="EMBL" id="SSDS01000041">
    <property type="protein sequence ID" value="TXG77633.1"/>
    <property type="molecule type" value="Genomic_DNA"/>
</dbReference>
<proteinExistence type="predicted"/>
<evidence type="ECO:0000313" key="1">
    <source>
        <dbReference type="EMBL" id="TXG77633.1"/>
    </source>
</evidence>
<comment type="caution">
    <text evidence="1">The sequence shown here is derived from an EMBL/GenBank/DDBJ whole genome shotgun (WGS) entry which is preliminary data.</text>
</comment>